<reference evidence="1 2" key="1">
    <citation type="journal article" date="2013" name="Genome Announc.">
        <title>Complete Genome of Acinetobacter baumannii Podophage Petty.</title>
        <authorList>
            <person name="Mumm I.P."/>
            <person name="Wood T.L."/>
            <person name="Chamakura K.R."/>
            <person name="Kuty Everett G.F."/>
        </authorList>
    </citation>
    <scope>NUCLEOTIDE SEQUENCE [LARGE SCALE GENOMIC DNA]</scope>
</reference>
<dbReference type="OrthoDB" id="108at10239"/>
<protein>
    <submittedName>
        <fullName evidence="1">Structural protein</fullName>
    </submittedName>
</protein>
<keyword evidence="2" id="KW-1185">Reference proteome</keyword>
<proteinExistence type="predicted"/>
<dbReference type="EMBL" id="KF669656">
    <property type="protein sequence ID" value="AGY48009.1"/>
    <property type="molecule type" value="Genomic_DNA"/>
</dbReference>
<dbReference type="RefSeq" id="YP_009006534.1">
    <property type="nucleotide sequence ID" value="NC_023570.1"/>
</dbReference>
<dbReference type="Proteomes" id="UP000017654">
    <property type="component" value="Segment"/>
</dbReference>
<name>U5PVS9_9CAUD</name>
<evidence type="ECO:0000313" key="1">
    <source>
        <dbReference type="EMBL" id="AGY48009.1"/>
    </source>
</evidence>
<evidence type="ECO:0000313" key="2">
    <source>
        <dbReference type="Proteomes" id="UP000017654"/>
    </source>
</evidence>
<dbReference type="KEGG" id="vg:18503475"/>
<gene>
    <name evidence="1" type="ORF">Petty_37</name>
</gene>
<dbReference type="GeneID" id="18503475"/>
<sequence length="938" mass="102815">MRSMVNSPAMANVEISGLQPIERPQQESLGSFLASMLPEVNKAISTYKDENADYYMALGRNDRLNDVHREVSILGRQAYEQGLEFQHIVNNQAILSGKFMEDVDSMDVNNTTPEQLQERAKQYLDESVNNIYSAKTLSPEAKKILYEAQIKENATYMKEINTKQQQIANDVTYNTMMNLSLTFARDLGTSSDTPADTVLKVEAFKTKMFSLERELDKAATADEITKRINARLDTIFTKQLDTYKAGGTAEDIKSMEQLVNLSEHFMETDLDLAVKLQTKAMKYIAEVQENNDSLKEREVAELVADWTLNPDKVTEEMAKGALAEIYGDGSLSIKGQTSMGKTILSAYTTATNKVVSGAEMLDPSLYESPSAALRAGFSEDKWVSASLEKLLQQTGDAAEAGYQLILKGNGTEYSPDAVRKGSESMFRTFSGYVTMGDAEVKNDPYGAKRQQDFARVQALYQQYKKDNNSKALDLLSGVDERYRSAFATVLENGGSLESVREALKSPIATTEKYKFVDQGINGVTADTIGLKDELLGGAGGTRFNNISDALNDTYVSYVKAAMTASRSHIVMGVGSGDTNDVFSRYRDAGGLIKSPKGYSSAIVPIQAAKNLAKLKNDGGAPIGLDYIGKAIDAKREEYAKKYGVRPDNVIVVSNDVGTQFQFLAYDIESNLYGLRKGKPVLKNGNETGINAGGMETTARLIADAKKYYAEDSRRKTNPTKQEYDERKSGVRIGRAVVVPKGTSKGVPVSINSLYAEGMGGNKDLATMWVNHMQSMEGFTTTGTQATDANTKNVSTVWANGITEKSATPKTINMLKAANGDPQRIMDIQGGFMRSYYQKMNINNDLAKAGVPIPTASMYPAQFKQSLMLIYDAAWHGHNGALHGTKNNGVIAAMNAPNYAQGLASLKGTSVYNRSKANHRRNVWMESALKSHFKATGKL</sequence>
<accession>U5PVS9</accession>
<organism evidence="1 2">
    <name type="scientific">Acinetobacter phage Petty</name>
    <dbReference type="NCBI Taxonomy" id="1406779"/>
    <lineage>
        <taxon>Viruses</taxon>
        <taxon>Duplodnaviria</taxon>
        <taxon>Heunggongvirae</taxon>
        <taxon>Uroviricota</taxon>
        <taxon>Caudoviricetes</taxon>
        <taxon>Autographivirales</taxon>
        <taxon>Autoscriptoviridae</taxon>
        <taxon>Beijerinckvirinae</taxon>
        <taxon>Pettyvirus</taxon>
        <taxon>Pettyvirus petty</taxon>
    </lineage>
</organism>